<sequence>MKNIQADAVQTALNTFKGQQIYVHFELTNGAYAAYRHGKFQASGGFVRNARVNVLHGKISGDDPFRVGLKTEDGWIFAEGLTAFEEKANESLYLYGLDEQGKLSVALQLSTVPFEEGVDTT</sequence>
<evidence type="ECO:0000313" key="1">
    <source>
        <dbReference type="EMBL" id="SDI98639.1"/>
    </source>
</evidence>
<gene>
    <name evidence="1" type="ORF">SAMN04488123_11062</name>
</gene>
<name>A0A1G8Q1M5_9BACI</name>
<dbReference type="OrthoDB" id="2352913at2"/>
<dbReference type="InterPro" id="IPR014934">
    <property type="entry name" value="DUF1806"/>
</dbReference>
<evidence type="ECO:0000313" key="2">
    <source>
        <dbReference type="Proteomes" id="UP000198853"/>
    </source>
</evidence>
<dbReference type="EMBL" id="FNEN01000010">
    <property type="protein sequence ID" value="SDI98639.1"/>
    <property type="molecule type" value="Genomic_DNA"/>
</dbReference>
<reference evidence="1 2" key="1">
    <citation type="submission" date="2016-10" db="EMBL/GenBank/DDBJ databases">
        <authorList>
            <person name="de Groot N.N."/>
        </authorList>
    </citation>
    <scope>NUCLEOTIDE SEQUENCE [LARGE SCALE GENOMIC DNA]</scope>
    <source>
        <strain evidence="1 2">DSM 21771</strain>
    </source>
</reference>
<dbReference type="Gene3D" id="2.70.180.10">
    <property type="entry name" value="Hypothetical protein YojF"/>
    <property type="match status" value="1"/>
</dbReference>
<accession>A0A1G8Q1M5</accession>
<protein>
    <recommendedName>
        <fullName evidence="3">DUF1806 family protein</fullName>
    </recommendedName>
</protein>
<dbReference type="Pfam" id="PF08830">
    <property type="entry name" value="DUF1806"/>
    <property type="match status" value="1"/>
</dbReference>
<keyword evidence="2" id="KW-1185">Reference proteome</keyword>
<organism evidence="1 2">
    <name type="scientific">Natribacillus halophilus</name>
    <dbReference type="NCBI Taxonomy" id="549003"/>
    <lineage>
        <taxon>Bacteria</taxon>
        <taxon>Bacillati</taxon>
        <taxon>Bacillota</taxon>
        <taxon>Bacilli</taxon>
        <taxon>Bacillales</taxon>
        <taxon>Bacillaceae</taxon>
        <taxon>Natribacillus</taxon>
    </lineage>
</organism>
<proteinExistence type="predicted"/>
<dbReference type="Proteomes" id="UP000198853">
    <property type="component" value="Unassembled WGS sequence"/>
</dbReference>
<dbReference type="RefSeq" id="WP_090398988.1">
    <property type="nucleotide sequence ID" value="NZ_FNEN01000010.1"/>
</dbReference>
<dbReference type="SUPFAM" id="SSF89442">
    <property type="entry name" value="Hypothetical protein YojF"/>
    <property type="match status" value="1"/>
</dbReference>
<dbReference type="InterPro" id="IPR036492">
    <property type="entry name" value="YojF_sf"/>
</dbReference>
<dbReference type="AlphaFoldDB" id="A0A1G8Q1M5"/>
<evidence type="ECO:0008006" key="3">
    <source>
        <dbReference type="Google" id="ProtNLM"/>
    </source>
</evidence>